<dbReference type="Gene3D" id="3.60.21.10">
    <property type="match status" value="1"/>
</dbReference>
<keyword evidence="5" id="KW-0677">Repeat</keyword>
<reference evidence="15" key="1">
    <citation type="submission" date="2025-08" db="UniProtKB">
        <authorList>
            <consortium name="Ensembl"/>
        </authorList>
    </citation>
    <scope>IDENTIFICATION</scope>
</reference>
<dbReference type="PANTHER" id="PTHR45668">
    <property type="entry name" value="SERINE/THREONINE-PROTEIN PHOSPHATASE 5-RELATED"/>
    <property type="match status" value="1"/>
</dbReference>
<comment type="catalytic activity">
    <reaction evidence="12 13">
        <text>O-phospho-L-threonyl-[protein] + H2O = L-threonyl-[protein] + phosphate</text>
        <dbReference type="Rhea" id="RHEA:47004"/>
        <dbReference type="Rhea" id="RHEA-COMP:11060"/>
        <dbReference type="Rhea" id="RHEA-COMP:11605"/>
        <dbReference type="ChEBI" id="CHEBI:15377"/>
        <dbReference type="ChEBI" id="CHEBI:30013"/>
        <dbReference type="ChEBI" id="CHEBI:43474"/>
        <dbReference type="ChEBI" id="CHEBI:61977"/>
        <dbReference type="EC" id="3.1.3.16"/>
    </reaction>
</comment>
<accession>A0A8C5WYU8</accession>
<sequence length="501" mass="57935">MYDSLQQLHARYVLQLFHETRKILQKMPNITHLSTSYAKEVTICGDLHGKLDDLLLIFYKNGLPSEENPYVFNGDFVDRGKNSMEILIILFAFLLVYPNHLHLNRGNHEDHLMNLRYGFTKEIMKKYKTYGKPILHLLEDVYSWLPLATIIDNQVLILHGGISDTTDLNFLNSFHRNKVGIIHIKVLCYFIGCRSSLDYLMFIHLHGKVMDILWSDPKHQNGCSPNKIRGGGCYFGPDITARLLQRYNLKLLIRSHQCKQEGYEISHNGKVITIFSASNYYEEGSNRGAYIKLNPDVIPHFVQYQVSKSTRKQTLHQRVTAIELSALKGLREKLYTHKSDLIAAFTQYDPLSTGRISLGQWASAMESILHLDIPWRTLRSRLVCLAPDGSVEYLSCFDNLEIILPIKEVQPYLVETLYRYKADLEIIFNMIDQDHSGLISADEFRQTWKLFNAHVKNDVSDESIDSLARTMDFNKDGSIDFNEFLEAFRIVHKFSYNDQPS</sequence>
<dbReference type="Ensembl" id="ENSLLTT00000024059.1">
    <property type="protein sequence ID" value="ENSLLTP00000023206.1"/>
    <property type="gene ID" value="ENSLLTG00000017148.1"/>
</dbReference>
<dbReference type="InterPro" id="IPR018247">
    <property type="entry name" value="EF_Hand_1_Ca_BS"/>
</dbReference>
<dbReference type="FunFam" id="1.10.238.10:FF:000164">
    <property type="entry name" value="Serine/threonine-protein phosphatase with EF-hands"/>
    <property type="match status" value="1"/>
</dbReference>
<dbReference type="SUPFAM" id="SSF47473">
    <property type="entry name" value="EF-hand"/>
    <property type="match status" value="1"/>
</dbReference>
<evidence type="ECO:0000256" key="9">
    <source>
        <dbReference type="ARBA" id="ARBA00022912"/>
    </source>
</evidence>
<comment type="cofactor">
    <cofactor evidence="2">
        <name>Mg(2+)</name>
        <dbReference type="ChEBI" id="CHEBI:18420"/>
    </cofactor>
</comment>
<keyword evidence="16" id="KW-1185">Reference proteome</keyword>
<dbReference type="SMART" id="SM00156">
    <property type="entry name" value="PP2Ac"/>
    <property type="match status" value="1"/>
</dbReference>
<comment type="cofactor">
    <cofactor evidence="1">
        <name>Mn(2+)</name>
        <dbReference type="ChEBI" id="CHEBI:29035"/>
    </cofactor>
</comment>
<dbReference type="InterPro" id="IPR002048">
    <property type="entry name" value="EF_hand_dom"/>
</dbReference>
<feature type="domain" description="EF-hand" evidence="14">
    <location>
        <begin position="419"/>
        <end position="454"/>
    </location>
</feature>
<keyword evidence="7" id="KW-0106">Calcium</keyword>
<dbReference type="PRINTS" id="PR00114">
    <property type="entry name" value="STPHPHTASE"/>
</dbReference>
<comment type="catalytic activity">
    <reaction evidence="11">
        <text>O-phospho-L-seryl-[protein] + H2O = L-seryl-[protein] + phosphate</text>
        <dbReference type="Rhea" id="RHEA:20629"/>
        <dbReference type="Rhea" id="RHEA-COMP:9863"/>
        <dbReference type="Rhea" id="RHEA-COMP:11604"/>
        <dbReference type="ChEBI" id="CHEBI:15377"/>
        <dbReference type="ChEBI" id="CHEBI:29999"/>
        <dbReference type="ChEBI" id="CHEBI:43474"/>
        <dbReference type="ChEBI" id="CHEBI:83421"/>
        <dbReference type="EC" id="3.1.3.16"/>
    </reaction>
</comment>
<dbReference type="EC" id="3.1.3.16" evidence="13"/>
<name>A0A8C5WYU8_LATLA</name>
<evidence type="ECO:0000256" key="2">
    <source>
        <dbReference type="ARBA" id="ARBA00001946"/>
    </source>
</evidence>
<evidence type="ECO:0000256" key="3">
    <source>
        <dbReference type="ARBA" id="ARBA00008294"/>
    </source>
</evidence>
<evidence type="ECO:0000259" key="14">
    <source>
        <dbReference type="PROSITE" id="PS50222"/>
    </source>
</evidence>
<dbReference type="Gene3D" id="1.10.238.10">
    <property type="entry name" value="EF-hand"/>
    <property type="match status" value="1"/>
</dbReference>
<evidence type="ECO:0000313" key="16">
    <source>
        <dbReference type="Proteomes" id="UP000694406"/>
    </source>
</evidence>
<dbReference type="PANTHER" id="PTHR45668:SF1">
    <property type="entry name" value="SERINE_THREONINE-PROTEIN PHOSPHATASE WITH EF-HANDS 1"/>
    <property type="match status" value="1"/>
</dbReference>
<dbReference type="GO" id="GO:0004722">
    <property type="term" value="F:protein serine/threonine phosphatase activity"/>
    <property type="evidence" value="ECO:0007669"/>
    <property type="project" value="UniProtKB-EC"/>
</dbReference>
<dbReference type="GO" id="GO:0005509">
    <property type="term" value="F:calcium ion binding"/>
    <property type="evidence" value="ECO:0007669"/>
    <property type="project" value="InterPro"/>
</dbReference>
<dbReference type="SUPFAM" id="SSF56300">
    <property type="entry name" value="Metallo-dependent phosphatases"/>
    <property type="match status" value="1"/>
</dbReference>
<dbReference type="GeneTree" id="ENSGT00940000159830"/>
<dbReference type="InterPro" id="IPR029052">
    <property type="entry name" value="Metallo-depent_PP-like"/>
</dbReference>
<dbReference type="PROSITE" id="PS00018">
    <property type="entry name" value="EF_HAND_1"/>
    <property type="match status" value="2"/>
</dbReference>
<dbReference type="Proteomes" id="UP000694406">
    <property type="component" value="Unplaced"/>
</dbReference>
<evidence type="ECO:0000256" key="5">
    <source>
        <dbReference type="ARBA" id="ARBA00022737"/>
    </source>
</evidence>
<dbReference type="InterPro" id="IPR011992">
    <property type="entry name" value="EF-hand-dom_pair"/>
</dbReference>
<keyword evidence="10" id="KW-0464">Manganese</keyword>
<dbReference type="Pfam" id="PF00149">
    <property type="entry name" value="Metallophos"/>
    <property type="match status" value="1"/>
</dbReference>
<evidence type="ECO:0000256" key="10">
    <source>
        <dbReference type="ARBA" id="ARBA00023211"/>
    </source>
</evidence>
<dbReference type="PROSITE" id="PS00125">
    <property type="entry name" value="SER_THR_PHOSPHATASE"/>
    <property type="match status" value="1"/>
</dbReference>
<dbReference type="CDD" id="cd00051">
    <property type="entry name" value="EFh"/>
    <property type="match status" value="1"/>
</dbReference>
<dbReference type="AlphaFoldDB" id="A0A8C5WYU8"/>
<evidence type="ECO:0000313" key="15">
    <source>
        <dbReference type="Ensembl" id="ENSLLTP00000023206.1"/>
    </source>
</evidence>
<evidence type="ECO:0000256" key="7">
    <source>
        <dbReference type="ARBA" id="ARBA00022837"/>
    </source>
</evidence>
<evidence type="ECO:0000256" key="4">
    <source>
        <dbReference type="ARBA" id="ARBA00022723"/>
    </source>
</evidence>
<keyword evidence="8" id="KW-0460">Magnesium</keyword>
<dbReference type="InterPro" id="IPR051134">
    <property type="entry name" value="PPP_phosphatase"/>
</dbReference>
<keyword evidence="9" id="KW-0904">Protein phosphatase</keyword>
<comment type="similarity">
    <text evidence="3 13">Belongs to the PPP phosphatase family.</text>
</comment>
<evidence type="ECO:0000256" key="13">
    <source>
        <dbReference type="RuleBase" id="RU004273"/>
    </source>
</evidence>
<dbReference type="Pfam" id="PF13499">
    <property type="entry name" value="EF-hand_7"/>
    <property type="match status" value="1"/>
</dbReference>
<evidence type="ECO:0000256" key="1">
    <source>
        <dbReference type="ARBA" id="ARBA00001936"/>
    </source>
</evidence>
<evidence type="ECO:0000256" key="6">
    <source>
        <dbReference type="ARBA" id="ARBA00022801"/>
    </source>
</evidence>
<proteinExistence type="inferred from homology"/>
<dbReference type="PROSITE" id="PS50222">
    <property type="entry name" value="EF_HAND_2"/>
    <property type="match status" value="2"/>
</dbReference>
<evidence type="ECO:0000256" key="11">
    <source>
        <dbReference type="ARBA" id="ARBA00047761"/>
    </source>
</evidence>
<feature type="domain" description="EF-hand" evidence="14">
    <location>
        <begin position="459"/>
        <end position="494"/>
    </location>
</feature>
<gene>
    <name evidence="15" type="primary">PPEF1</name>
</gene>
<dbReference type="SMART" id="SM00054">
    <property type="entry name" value="EFh"/>
    <property type="match status" value="3"/>
</dbReference>
<keyword evidence="6 13" id="KW-0378">Hydrolase</keyword>
<reference evidence="15" key="2">
    <citation type="submission" date="2025-09" db="UniProtKB">
        <authorList>
            <consortium name="Ensembl"/>
        </authorList>
    </citation>
    <scope>IDENTIFICATION</scope>
</reference>
<keyword evidence="4" id="KW-0479">Metal-binding</keyword>
<organism evidence="15 16">
    <name type="scientific">Laticauda laticaudata</name>
    <name type="common">Blue-ringed sea krait</name>
    <name type="synonym">Blue-lipped sea krait</name>
    <dbReference type="NCBI Taxonomy" id="8630"/>
    <lineage>
        <taxon>Eukaryota</taxon>
        <taxon>Metazoa</taxon>
        <taxon>Chordata</taxon>
        <taxon>Craniata</taxon>
        <taxon>Vertebrata</taxon>
        <taxon>Euteleostomi</taxon>
        <taxon>Lepidosauria</taxon>
        <taxon>Squamata</taxon>
        <taxon>Bifurcata</taxon>
        <taxon>Unidentata</taxon>
        <taxon>Episquamata</taxon>
        <taxon>Toxicofera</taxon>
        <taxon>Serpentes</taxon>
        <taxon>Colubroidea</taxon>
        <taxon>Elapidae</taxon>
        <taxon>Laticaudinae</taxon>
        <taxon>Laticauda</taxon>
    </lineage>
</organism>
<evidence type="ECO:0000256" key="12">
    <source>
        <dbReference type="ARBA" id="ARBA00048336"/>
    </source>
</evidence>
<dbReference type="InterPro" id="IPR004843">
    <property type="entry name" value="Calcineurin-like_PHP"/>
</dbReference>
<evidence type="ECO:0000256" key="8">
    <source>
        <dbReference type="ARBA" id="ARBA00022842"/>
    </source>
</evidence>
<dbReference type="InterPro" id="IPR006186">
    <property type="entry name" value="Ser/Thr-sp_prot-phosphatase"/>
</dbReference>
<protein>
    <recommendedName>
        <fullName evidence="13">Serine/threonine-protein phosphatase</fullName>
        <ecNumber evidence="13">3.1.3.16</ecNumber>
    </recommendedName>
</protein>